<evidence type="ECO:0008006" key="8">
    <source>
        <dbReference type="Google" id="ProtNLM"/>
    </source>
</evidence>
<name>A0A498KMT0_MALDO</name>
<dbReference type="GO" id="GO:0006508">
    <property type="term" value="P:proteolysis"/>
    <property type="evidence" value="ECO:0007669"/>
    <property type="project" value="UniProtKB-KW"/>
</dbReference>
<evidence type="ECO:0000256" key="1">
    <source>
        <dbReference type="ARBA" id="ARBA00007447"/>
    </source>
</evidence>
<dbReference type="GO" id="GO:0008233">
    <property type="term" value="F:peptidase activity"/>
    <property type="evidence" value="ECO:0007669"/>
    <property type="project" value="UniProtKB-KW"/>
</dbReference>
<comment type="caution">
    <text evidence="6">The sequence shown here is derived from an EMBL/GenBank/DDBJ whole genome shotgun (WGS) entry which is preliminary data.</text>
</comment>
<dbReference type="Proteomes" id="UP000290289">
    <property type="component" value="Chromosome 2"/>
</dbReference>
<dbReference type="GO" id="GO:0005576">
    <property type="term" value="C:extracellular region"/>
    <property type="evidence" value="ECO:0007669"/>
    <property type="project" value="TreeGrafter"/>
</dbReference>
<keyword evidence="3" id="KW-0378">Hydrolase</keyword>
<evidence type="ECO:0000256" key="2">
    <source>
        <dbReference type="ARBA" id="ARBA00022670"/>
    </source>
</evidence>
<feature type="domain" description="Xylanase inhibitor C-terminal" evidence="4">
    <location>
        <begin position="98"/>
        <end position="148"/>
    </location>
</feature>
<dbReference type="SUPFAM" id="SSF50630">
    <property type="entry name" value="Acid proteases"/>
    <property type="match status" value="1"/>
</dbReference>
<evidence type="ECO:0000313" key="6">
    <source>
        <dbReference type="EMBL" id="RXI06613.1"/>
    </source>
</evidence>
<organism evidence="6 7">
    <name type="scientific">Malus domestica</name>
    <name type="common">Apple</name>
    <name type="synonym">Pyrus malus</name>
    <dbReference type="NCBI Taxonomy" id="3750"/>
    <lineage>
        <taxon>Eukaryota</taxon>
        <taxon>Viridiplantae</taxon>
        <taxon>Streptophyta</taxon>
        <taxon>Embryophyta</taxon>
        <taxon>Tracheophyta</taxon>
        <taxon>Spermatophyta</taxon>
        <taxon>Magnoliopsida</taxon>
        <taxon>eudicotyledons</taxon>
        <taxon>Gunneridae</taxon>
        <taxon>Pentapetalae</taxon>
        <taxon>rosids</taxon>
        <taxon>fabids</taxon>
        <taxon>Rosales</taxon>
        <taxon>Rosaceae</taxon>
        <taxon>Amygdaloideae</taxon>
        <taxon>Maleae</taxon>
        <taxon>Malus</taxon>
    </lineage>
</organism>
<dbReference type="InterPro" id="IPR021109">
    <property type="entry name" value="Peptidase_aspartic_dom_sf"/>
</dbReference>
<dbReference type="Gene3D" id="2.40.70.10">
    <property type="entry name" value="Acid Proteases"/>
    <property type="match status" value="2"/>
</dbReference>
<protein>
    <recommendedName>
        <fullName evidence="8">Xylanase inhibitor N-terminal domain-containing protein</fullName>
    </recommendedName>
</protein>
<feature type="domain" description="Xylanase inhibitor N-terminal" evidence="5">
    <location>
        <begin position="1"/>
        <end position="62"/>
    </location>
</feature>
<dbReference type="InterPro" id="IPR032799">
    <property type="entry name" value="TAXi_C"/>
</dbReference>
<dbReference type="Pfam" id="PF14541">
    <property type="entry name" value="TAXi_C"/>
    <property type="match status" value="1"/>
</dbReference>
<dbReference type="EMBL" id="RDQH01000328">
    <property type="protein sequence ID" value="RXI06613.1"/>
    <property type="molecule type" value="Genomic_DNA"/>
</dbReference>
<dbReference type="AlphaFoldDB" id="A0A498KMT0"/>
<sequence>MMFGCGQDNGGLFNRNGSGMIGLGRGPVSLISQMSSSIDGKFSSCLVHAFSGFNSSSTMSFGIEAVVSGTTAVSTHYFLEAQNLYSIDSDFTTCKTKYLRLEAMSVGRKRLQYNSSLNPSLAPAKGNIIVDSWTTLTLLPEDLYNKLELTRGKKARGNCRKKIWGWGWGMMEKWRIYETKNYWKTL</sequence>
<reference evidence="6 7" key="1">
    <citation type="submission" date="2018-10" db="EMBL/GenBank/DDBJ databases">
        <title>A high-quality apple genome assembly.</title>
        <authorList>
            <person name="Hu J."/>
        </authorList>
    </citation>
    <scope>NUCLEOTIDE SEQUENCE [LARGE SCALE GENOMIC DNA]</scope>
    <source>
        <strain evidence="7">cv. HFTH1</strain>
        <tissue evidence="6">Young leaf</tissue>
    </source>
</reference>
<evidence type="ECO:0000313" key="7">
    <source>
        <dbReference type="Proteomes" id="UP000290289"/>
    </source>
</evidence>
<evidence type="ECO:0000259" key="4">
    <source>
        <dbReference type="Pfam" id="PF14541"/>
    </source>
</evidence>
<evidence type="ECO:0000256" key="3">
    <source>
        <dbReference type="ARBA" id="ARBA00022801"/>
    </source>
</evidence>
<accession>A0A498KMT0</accession>
<dbReference type="InterPro" id="IPR051708">
    <property type="entry name" value="Plant_Aspart_Prot_A1"/>
</dbReference>
<evidence type="ECO:0000259" key="5">
    <source>
        <dbReference type="Pfam" id="PF14543"/>
    </source>
</evidence>
<dbReference type="PANTHER" id="PTHR47967">
    <property type="entry name" value="OS07G0603500 PROTEIN-RELATED"/>
    <property type="match status" value="1"/>
</dbReference>
<dbReference type="PANTHER" id="PTHR47967:SF128">
    <property type="entry name" value="ASPARTIC PROTEINASE CDR1-LIKE"/>
    <property type="match status" value="1"/>
</dbReference>
<keyword evidence="2" id="KW-0645">Protease</keyword>
<proteinExistence type="inferred from homology"/>
<dbReference type="InterPro" id="IPR032861">
    <property type="entry name" value="TAXi_N"/>
</dbReference>
<gene>
    <name evidence="6" type="ORF">DVH24_025749</name>
</gene>
<keyword evidence="7" id="KW-1185">Reference proteome</keyword>
<dbReference type="Pfam" id="PF14543">
    <property type="entry name" value="TAXi_N"/>
    <property type="match status" value="1"/>
</dbReference>
<comment type="similarity">
    <text evidence="1">Belongs to the peptidase A1 family.</text>
</comment>